<dbReference type="Proteomes" id="UP001596107">
    <property type="component" value="Unassembled WGS sequence"/>
</dbReference>
<dbReference type="PANTHER" id="PTHR37017:SF11">
    <property type="entry name" value="ESTERASE_LIPASE_THIOESTERASE DOMAIN-CONTAINING PROTEIN"/>
    <property type="match status" value="1"/>
</dbReference>
<gene>
    <name evidence="3" type="ORF">ACFPOD_07625</name>
</gene>
<sequence>MKSLRTASKFAIVVLGLVFASPVLADTPKVLLVPGIGMEGASWRAVFEKLTAKGIETKVLQLPFTSMPDDVKAARRAIRQEDGPMVLVGHSYGGMIITQAAQEPAARALVYIAAFQPEVGDSLASLNATMPPAMSADPLTISEDGYFTVKDAVWMKDVANGLSPADATYTANAQAAANIAIFTQTAQFAAWHGLPVWSAVATRDRTVSPDLQRWMSERSGAQTIEIAAGHLLPMSHPNDIAELIERAVASVR</sequence>
<proteinExistence type="predicted"/>
<dbReference type="GO" id="GO:0016787">
    <property type="term" value="F:hydrolase activity"/>
    <property type="evidence" value="ECO:0007669"/>
    <property type="project" value="UniProtKB-KW"/>
</dbReference>
<dbReference type="Gene3D" id="3.40.50.1820">
    <property type="entry name" value="alpha/beta hydrolase"/>
    <property type="match status" value="1"/>
</dbReference>
<organism evidence="3 4">
    <name type="scientific">Nitratireductor kimnyeongensis</name>
    <dbReference type="NCBI Taxonomy" id="430679"/>
    <lineage>
        <taxon>Bacteria</taxon>
        <taxon>Pseudomonadati</taxon>
        <taxon>Pseudomonadota</taxon>
        <taxon>Alphaproteobacteria</taxon>
        <taxon>Hyphomicrobiales</taxon>
        <taxon>Phyllobacteriaceae</taxon>
        <taxon>Nitratireductor</taxon>
    </lineage>
</organism>
<evidence type="ECO:0000259" key="2">
    <source>
        <dbReference type="Pfam" id="PF12697"/>
    </source>
</evidence>
<dbReference type="SUPFAM" id="SSF53474">
    <property type="entry name" value="alpha/beta-Hydrolases"/>
    <property type="match status" value="1"/>
</dbReference>
<name>A0ABW0T6P9_9HYPH</name>
<keyword evidence="4" id="KW-1185">Reference proteome</keyword>
<reference evidence="4" key="1">
    <citation type="journal article" date="2019" name="Int. J. Syst. Evol. Microbiol.">
        <title>The Global Catalogue of Microorganisms (GCM) 10K type strain sequencing project: providing services to taxonomists for standard genome sequencing and annotation.</title>
        <authorList>
            <consortium name="The Broad Institute Genomics Platform"/>
            <consortium name="The Broad Institute Genome Sequencing Center for Infectious Disease"/>
            <person name="Wu L."/>
            <person name="Ma J."/>
        </authorList>
    </citation>
    <scope>NUCLEOTIDE SEQUENCE [LARGE SCALE GENOMIC DNA]</scope>
    <source>
        <strain evidence="4">JCM 3366</strain>
    </source>
</reference>
<dbReference type="EMBL" id="JBHSNB010000001">
    <property type="protein sequence ID" value="MFC5584974.1"/>
    <property type="molecule type" value="Genomic_DNA"/>
</dbReference>
<evidence type="ECO:0000313" key="4">
    <source>
        <dbReference type="Proteomes" id="UP001596107"/>
    </source>
</evidence>
<comment type="caution">
    <text evidence="3">The sequence shown here is derived from an EMBL/GenBank/DDBJ whole genome shotgun (WGS) entry which is preliminary data.</text>
</comment>
<dbReference type="RefSeq" id="WP_223019278.1">
    <property type="nucleotide sequence ID" value="NZ_CP078143.1"/>
</dbReference>
<protein>
    <submittedName>
        <fullName evidence="3">Alpha/beta fold hydrolase</fullName>
    </submittedName>
</protein>
<feature type="chain" id="PRO_5046871797" evidence="1">
    <location>
        <begin position="26"/>
        <end position="252"/>
    </location>
</feature>
<dbReference type="Pfam" id="PF12697">
    <property type="entry name" value="Abhydrolase_6"/>
    <property type="match status" value="1"/>
</dbReference>
<dbReference type="InterPro" id="IPR052897">
    <property type="entry name" value="Sec-Metab_Biosynth_Hydrolase"/>
</dbReference>
<accession>A0ABW0T6P9</accession>
<dbReference type="PANTHER" id="PTHR37017">
    <property type="entry name" value="AB HYDROLASE-1 DOMAIN-CONTAINING PROTEIN-RELATED"/>
    <property type="match status" value="1"/>
</dbReference>
<keyword evidence="1" id="KW-0732">Signal</keyword>
<dbReference type="InterPro" id="IPR029058">
    <property type="entry name" value="AB_hydrolase_fold"/>
</dbReference>
<keyword evidence="3" id="KW-0378">Hydrolase</keyword>
<feature type="signal peptide" evidence="1">
    <location>
        <begin position="1"/>
        <end position="25"/>
    </location>
</feature>
<dbReference type="InterPro" id="IPR000073">
    <property type="entry name" value="AB_hydrolase_1"/>
</dbReference>
<evidence type="ECO:0000313" key="3">
    <source>
        <dbReference type="EMBL" id="MFC5584974.1"/>
    </source>
</evidence>
<evidence type="ECO:0000256" key="1">
    <source>
        <dbReference type="SAM" id="SignalP"/>
    </source>
</evidence>
<feature type="domain" description="AB hydrolase-1" evidence="2">
    <location>
        <begin position="30"/>
        <end position="242"/>
    </location>
</feature>